<reference evidence="2" key="2">
    <citation type="journal article" date="2020" name="Microorganisms">
        <title>Osmotic Adaptation and Compatible Solute Biosynthesis of Phototrophic Bacteria as Revealed from Genome Analyses.</title>
        <authorList>
            <person name="Imhoff J.F."/>
            <person name="Rahn T."/>
            <person name="Kunzel S."/>
            <person name="Keller A."/>
            <person name="Neulinger S.C."/>
        </authorList>
    </citation>
    <scope>NUCLEOTIDE SEQUENCE</scope>
    <source>
        <strain evidence="2">IM 151</strain>
    </source>
</reference>
<feature type="domain" description="Ice-binding protein C-terminal" evidence="1">
    <location>
        <begin position="204"/>
        <end position="228"/>
    </location>
</feature>
<dbReference type="NCBIfam" id="NF035944">
    <property type="entry name" value="PEPxxWA-CTERM"/>
    <property type="match status" value="1"/>
</dbReference>
<evidence type="ECO:0000313" key="3">
    <source>
        <dbReference type="Proteomes" id="UP001041814"/>
    </source>
</evidence>
<dbReference type="NCBIfam" id="TIGR02595">
    <property type="entry name" value="PEP_CTERM"/>
    <property type="match status" value="1"/>
</dbReference>
<dbReference type="Proteomes" id="UP001041814">
    <property type="component" value="Unassembled WGS sequence"/>
</dbReference>
<accession>A0ABS1E227</accession>
<keyword evidence="3" id="KW-1185">Reference proteome</keyword>
<protein>
    <recommendedName>
        <fullName evidence="1">Ice-binding protein C-terminal domain-containing protein</fullName>
    </recommendedName>
</protein>
<name>A0ABS1E227_RUBGE</name>
<sequence>MLLALAALPQGAHAVSYIGSASAGGTNLHQGTTPAPASYTSAYEGASSSVEMSDAHGGTITTQASSGGNPARIAVSHGQILYSFQVTGDPWVLVPVRVQAYGEASGTGGGFTSVAQFRVDPAFTDGVVAQAIAQDNPAFPRSTGFVVDQVIQVYSNTDNFVNMAASANVGTYQLLGTAYAFVDPVFTIDPAYADRFSIVGVPSAVPEPSSWALMLGGMAIVGGATRRRRGLSA</sequence>
<proteinExistence type="predicted"/>
<gene>
    <name evidence="2" type="ORF">CKO43_19695</name>
</gene>
<dbReference type="InterPro" id="IPR013424">
    <property type="entry name" value="Ice-binding_C"/>
</dbReference>
<dbReference type="EMBL" id="NRRU01000090">
    <property type="protein sequence ID" value="MBK1714990.1"/>
    <property type="molecule type" value="Genomic_DNA"/>
</dbReference>
<evidence type="ECO:0000313" key="2">
    <source>
        <dbReference type="EMBL" id="MBK1714990.1"/>
    </source>
</evidence>
<dbReference type="Pfam" id="PF07589">
    <property type="entry name" value="PEP-CTERM"/>
    <property type="match status" value="1"/>
</dbReference>
<evidence type="ECO:0000259" key="1">
    <source>
        <dbReference type="Pfam" id="PF07589"/>
    </source>
</evidence>
<organism evidence="2 3">
    <name type="scientific">Rubrivivax gelatinosus</name>
    <name type="common">Rhodocyclus gelatinosus</name>
    <name type="synonym">Rhodopseudomonas gelatinosa</name>
    <dbReference type="NCBI Taxonomy" id="28068"/>
    <lineage>
        <taxon>Bacteria</taxon>
        <taxon>Pseudomonadati</taxon>
        <taxon>Pseudomonadota</taxon>
        <taxon>Betaproteobacteria</taxon>
        <taxon>Burkholderiales</taxon>
        <taxon>Sphaerotilaceae</taxon>
        <taxon>Rubrivivax</taxon>
    </lineage>
</organism>
<reference evidence="2" key="1">
    <citation type="submission" date="2017-08" db="EMBL/GenBank/DDBJ databases">
        <authorList>
            <person name="Imhoff J.F."/>
            <person name="Rahn T."/>
            <person name="Kuenzel S."/>
            <person name="Neulinger S.C."/>
        </authorList>
    </citation>
    <scope>NUCLEOTIDE SEQUENCE</scope>
    <source>
        <strain evidence="2">IM 151</strain>
    </source>
</reference>
<comment type="caution">
    <text evidence="2">The sequence shown here is derived from an EMBL/GenBank/DDBJ whole genome shotgun (WGS) entry which is preliminary data.</text>
</comment>